<accession>A0ACC2HJH9</accession>
<dbReference type="EMBL" id="CM055728">
    <property type="protein sequence ID" value="KAJ8016112.1"/>
    <property type="molecule type" value="Genomic_DNA"/>
</dbReference>
<keyword evidence="2" id="KW-1185">Reference proteome</keyword>
<evidence type="ECO:0000313" key="1">
    <source>
        <dbReference type="EMBL" id="KAJ8016112.1"/>
    </source>
</evidence>
<dbReference type="Proteomes" id="UP001157502">
    <property type="component" value="Chromosome 1"/>
</dbReference>
<evidence type="ECO:0000313" key="2">
    <source>
        <dbReference type="Proteomes" id="UP001157502"/>
    </source>
</evidence>
<protein>
    <submittedName>
        <fullName evidence="1">Uncharacterized protein</fullName>
    </submittedName>
</protein>
<organism evidence="1 2">
    <name type="scientific">Dallia pectoralis</name>
    <name type="common">Alaska blackfish</name>
    <dbReference type="NCBI Taxonomy" id="75939"/>
    <lineage>
        <taxon>Eukaryota</taxon>
        <taxon>Metazoa</taxon>
        <taxon>Chordata</taxon>
        <taxon>Craniata</taxon>
        <taxon>Vertebrata</taxon>
        <taxon>Euteleostomi</taxon>
        <taxon>Actinopterygii</taxon>
        <taxon>Neopterygii</taxon>
        <taxon>Teleostei</taxon>
        <taxon>Protacanthopterygii</taxon>
        <taxon>Esociformes</taxon>
        <taxon>Umbridae</taxon>
        <taxon>Dallia</taxon>
    </lineage>
</organism>
<name>A0ACC2HJH9_DALPE</name>
<sequence>MKDLSTALSSGQSQLRILDLTQNQITDHGVDWLVKALQHPCCQLQNLSLLNNGLTAACCAGVAAAMQSECCKLTELDLSVNEFGQEGALQLIKALSRPGHPMEKLRLVHCELTPLVFKEFGVLLSNGISGLKSLSLGLNKVGDEGAKHLWVALGNKRCRLEHLDIEMIRLTDASIGDLSTALTASGSLKSLVLKNNLLTDTSVPTLVRVMQDSCIIQEINLQYNDFSEDVFELMDQCAKIKY</sequence>
<gene>
    <name evidence="1" type="ORF">DPEC_G00003760</name>
</gene>
<comment type="caution">
    <text evidence="1">The sequence shown here is derived from an EMBL/GenBank/DDBJ whole genome shotgun (WGS) entry which is preliminary data.</text>
</comment>
<reference evidence="1" key="1">
    <citation type="submission" date="2021-05" db="EMBL/GenBank/DDBJ databases">
        <authorList>
            <person name="Pan Q."/>
            <person name="Jouanno E."/>
            <person name="Zahm M."/>
            <person name="Klopp C."/>
            <person name="Cabau C."/>
            <person name="Louis A."/>
            <person name="Berthelot C."/>
            <person name="Parey E."/>
            <person name="Roest Crollius H."/>
            <person name="Montfort J."/>
            <person name="Robinson-Rechavi M."/>
            <person name="Bouchez O."/>
            <person name="Lampietro C."/>
            <person name="Lopez Roques C."/>
            <person name="Donnadieu C."/>
            <person name="Postlethwait J."/>
            <person name="Bobe J."/>
            <person name="Dillon D."/>
            <person name="Chandos A."/>
            <person name="von Hippel F."/>
            <person name="Guiguen Y."/>
        </authorList>
    </citation>
    <scope>NUCLEOTIDE SEQUENCE</scope>
    <source>
        <strain evidence="1">YG-Jan2019</strain>
    </source>
</reference>
<proteinExistence type="predicted"/>